<dbReference type="PANTHER" id="PTHR30006">
    <property type="entry name" value="THIAMINE-BINDING PERIPLASMIC PROTEIN-RELATED"/>
    <property type="match status" value="1"/>
</dbReference>
<dbReference type="GO" id="GO:0030976">
    <property type="term" value="F:thiamine pyrophosphate binding"/>
    <property type="evidence" value="ECO:0007669"/>
    <property type="project" value="TreeGrafter"/>
</dbReference>
<dbReference type="EMBL" id="SLUK01000004">
    <property type="protein sequence ID" value="TCL43792.1"/>
    <property type="molecule type" value="Genomic_DNA"/>
</dbReference>
<evidence type="ECO:0000313" key="4">
    <source>
        <dbReference type="EMBL" id="TCL43792.1"/>
    </source>
</evidence>
<feature type="compositionally biased region" description="Low complexity" evidence="2">
    <location>
        <begin position="24"/>
        <end position="43"/>
    </location>
</feature>
<keyword evidence="1 3" id="KW-0732">Signal</keyword>
<dbReference type="PROSITE" id="PS51257">
    <property type="entry name" value="PROKAR_LIPOPROTEIN"/>
    <property type="match status" value="1"/>
</dbReference>
<evidence type="ECO:0000313" key="5">
    <source>
        <dbReference type="Proteomes" id="UP000294682"/>
    </source>
</evidence>
<evidence type="ECO:0000256" key="1">
    <source>
        <dbReference type="ARBA" id="ARBA00022729"/>
    </source>
</evidence>
<dbReference type="RefSeq" id="WP_165873129.1">
    <property type="nucleotide sequence ID" value="NZ_SLUK01000004.1"/>
</dbReference>
<feature type="chain" id="PRO_5040768990" evidence="3">
    <location>
        <begin position="21"/>
        <end position="368"/>
    </location>
</feature>
<name>A0A9X8UJL8_9FIRM</name>
<feature type="signal peptide" evidence="3">
    <location>
        <begin position="1"/>
        <end position="20"/>
    </location>
</feature>
<feature type="region of interest" description="Disordered" evidence="2">
    <location>
        <begin position="24"/>
        <end position="52"/>
    </location>
</feature>
<reference evidence="4 5" key="1">
    <citation type="submission" date="2019-03" db="EMBL/GenBank/DDBJ databases">
        <title>Genomic Encyclopedia of Type Strains, Phase IV (KMG-IV): sequencing the most valuable type-strain genomes for metagenomic binning, comparative biology and taxonomic classification.</title>
        <authorList>
            <person name="Goeker M."/>
        </authorList>
    </citation>
    <scope>NUCLEOTIDE SEQUENCE [LARGE SCALE GENOMIC DNA]</scope>
    <source>
        <strain evidence="4 5">DSM 100433</strain>
    </source>
</reference>
<keyword evidence="5" id="KW-1185">Reference proteome</keyword>
<dbReference type="Proteomes" id="UP000294682">
    <property type="component" value="Unassembled WGS sequence"/>
</dbReference>
<dbReference type="Gene3D" id="3.40.190.10">
    <property type="entry name" value="Periplasmic binding protein-like II"/>
    <property type="match status" value="2"/>
</dbReference>
<dbReference type="GO" id="GO:0030975">
    <property type="term" value="F:thiamine binding"/>
    <property type="evidence" value="ECO:0007669"/>
    <property type="project" value="TreeGrafter"/>
</dbReference>
<dbReference type="PIRSF" id="PIRSF002825">
    <property type="entry name" value="CfbpA"/>
    <property type="match status" value="1"/>
</dbReference>
<accession>A0A9X8UJL8</accession>
<proteinExistence type="predicted"/>
<organism evidence="4 5">
    <name type="scientific">Harryflintia acetispora</name>
    <dbReference type="NCBI Taxonomy" id="1849041"/>
    <lineage>
        <taxon>Bacteria</taxon>
        <taxon>Bacillati</taxon>
        <taxon>Bacillota</taxon>
        <taxon>Clostridia</taxon>
        <taxon>Eubacteriales</taxon>
        <taxon>Oscillospiraceae</taxon>
        <taxon>Harryflintia</taxon>
    </lineage>
</organism>
<dbReference type="InterPro" id="IPR026045">
    <property type="entry name" value="Ferric-bd"/>
</dbReference>
<comment type="caution">
    <text evidence="4">The sequence shown here is derived from an EMBL/GenBank/DDBJ whole genome shotgun (WGS) entry which is preliminary data.</text>
</comment>
<evidence type="ECO:0000256" key="3">
    <source>
        <dbReference type="SAM" id="SignalP"/>
    </source>
</evidence>
<dbReference type="InterPro" id="IPR006059">
    <property type="entry name" value="SBP"/>
</dbReference>
<evidence type="ECO:0000256" key="2">
    <source>
        <dbReference type="SAM" id="MobiDB-lite"/>
    </source>
</evidence>
<protein>
    <submittedName>
        <fullName evidence="4">Iron(III) transport system substrate-binding protein</fullName>
    </submittedName>
</protein>
<dbReference type="Pfam" id="PF13416">
    <property type="entry name" value="SBP_bac_8"/>
    <property type="match status" value="1"/>
</dbReference>
<dbReference type="SUPFAM" id="SSF53850">
    <property type="entry name" value="Periplasmic binding protein-like II"/>
    <property type="match status" value="1"/>
</dbReference>
<dbReference type="GO" id="GO:0030288">
    <property type="term" value="C:outer membrane-bounded periplasmic space"/>
    <property type="evidence" value="ECO:0007669"/>
    <property type="project" value="TreeGrafter"/>
</dbReference>
<dbReference type="GO" id="GO:0015888">
    <property type="term" value="P:thiamine transport"/>
    <property type="evidence" value="ECO:0007669"/>
    <property type="project" value="TreeGrafter"/>
</dbReference>
<sequence>MKRFRRLALALSIAMIAASAAGCKSGSSEPSSQPESGSQAPASEAGGQGDSGTVGDAEKKLVIYSPSTEAQINAVVPLFSEKYGIDCEVITGNTGEIVARADAEKEAPYADVIFGGGASTYSQYRDVFEDYVTSNDSELIDTCKNTTGYITNHNVDATIIVVNTDLIGDIEINGYEDLLNPALKGKIAFADPTVSSNAYAHIVSMLEGIGGGDEAAGWDFIARFIENLDGKLQSGSGAVWKAVADGEMVVGTSYEEAGITLVRDGAPIKVVYAKEGVSVDPSTSGLIKNCKHPENGKLFLDFIMTKEVQNIFCSELGIRPARDDVEYPDYFVPASEINVLHEDKEFYDGNSQTIVNRYMDVFQDVYPG</sequence>
<dbReference type="AlphaFoldDB" id="A0A9X8UJL8"/>
<gene>
    <name evidence="4" type="ORF">EDD78_104130</name>
</gene>
<dbReference type="PANTHER" id="PTHR30006:SF2">
    <property type="entry name" value="ABC TRANSPORTER SUBSTRATE-BINDING PROTEIN"/>
    <property type="match status" value="1"/>
</dbReference>